<dbReference type="Proteomes" id="UP000001396">
    <property type="component" value="Unassembled WGS sequence"/>
</dbReference>
<dbReference type="InterPro" id="IPR012967">
    <property type="entry name" value="COMT_dimerisation"/>
</dbReference>
<evidence type="ECO:0000256" key="4">
    <source>
        <dbReference type="PIRSR" id="PIRSR005739-1"/>
    </source>
</evidence>
<feature type="transmembrane region" description="Helical" evidence="5">
    <location>
        <begin position="304"/>
        <end position="326"/>
    </location>
</feature>
<evidence type="ECO:0000256" key="2">
    <source>
        <dbReference type="ARBA" id="ARBA00022679"/>
    </source>
</evidence>
<dbReference type="PANTHER" id="PTHR43712:SF2">
    <property type="entry name" value="O-METHYLTRANSFERASE CICE"/>
    <property type="match status" value="1"/>
</dbReference>
<dbReference type="InterPro" id="IPR036390">
    <property type="entry name" value="WH_DNA-bd_sf"/>
</dbReference>
<evidence type="ECO:0000259" key="7">
    <source>
        <dbReference type="Pfam" id="PF08100"/>
    </source>
</evidence>
<dbReference type="GO" id="GO:0032259">
    <property type="term" value="P:methylation"/>
    <property type="evidence" value="ECO:0007669"/>
    <property type="project" value="UniProtKB-KW"/>
</dbReference>
<evidence type="ECO:0000256" key="1">
    <source>
        <dbReference type="ARBA" id="ARBA00022603"/>
    </source>
</evidence>
<sequence length="367" mass="42346">MDPFKILFNLSSGYADTQILMIICKLDIANHIDLGTSKSYVDLAKELSVDQEVLLYLLKNATGLEIFHELEESDWPHGSIYSEGVFRHTPLSIALREQEYRDIVMMKGSIYSFRSWESLLSTLKNGNSDNKKTLGFNSIWEYLNNNSEENEIFNRSMTTFTRRLGPIIVEKSNFKNFETITDIGGGHGFLLQEVLRQNPHLKYGINFDIKNSGDGNTNEVTSTNVDKRYKTMAGNAITDELPETDCYMLKHVFHMFKDDVVIKILKKIGEKLKSNGCIFVYELYDEELKNQKSAMSHFYLQVKIFLFFNYLIFDYLSLLDVMLVTGGVERSNKRWREVVEKAGLQIKEIEHIPNSVEMPMCKIVITK</sequence>
<feature type="domain" description="O-methyltransferase C-terminal" evidence="6">
    <location>
        <begin position="116"/>
        <end position="344"/>
    </location>
</feature>
<dbReference type="SUPFAM" id="SSF53335">
    <property type="entry name" value="S-adenosyl-L-methionine-dependent methyltransferases"/>
    <property type="match status" value="1"/>
</dbReference>
<dbReference type="InterPro" id="IPR016461">
    <property type="entry name" value="COMT-like"/>
</dbReference>
<accession>D3B082</accession>
<dbReference type="GO" id="GO:0046983">
    <property type="term" value="F:protein dimerization activity"/>
    <property type="evidence" value="ECO:0007669"/>
    <property type="project" value="InterPro"/>
</dbReference>
<evidence type="ECO:0000259" key="6">
    <source>
        <dbReference type="Pfam" id="PF00891"/>
    </source>
</evidence>
<dbReference type="RefSeq" id="XP_020436819.1">
    <property type="nucleotide sequence ID" value="XM_020572702.1"/>
</dbReference>
<feature type="active site" description="Proton acceptor" evidence="4">
    <location>
        <position position="254"/>
    </location>
</feature>
<keyword evidence="2" id="KW-0808">Transferase</keyword>
<dbReference type="InterPro" id="IPR036388">
    <property type="entry name" value="WH-like_DNA-bd_sf"/>
</dbReference>
<keyword evidence="5" id="KW-1133">Transmembrane helix</keyword>
<keyword evidence="1" id="KW-0489">Methyltransferase</keyword>
<dbReference type="Pfam" id="PF08100">
    <property type="entry name" value="Dimerisation"/>
    <property type="match status" value="1"/>
</dbReference>
<dbReference type="Gene3D" id="1.10.10.10">
    <property type="entry name" value="Winged helix-like DNA-binding domain superfamily/Winged helix DNA-binding domain"/>
    <property type="match status" value="1"/>
</dbReference>
<dbReference type="AlphaFoldDB" id="D3B082"/>
<proteinExistence type="predicted"/>
<dbReference type="Gene3D" id="1.10.287.1350">
    <property type="match status" value="1"/>
</dbReference>
<evidence type="ECO:0000256" key="5">
    <source>
        <dbReference type="SAM" id="Phobius"/>
    </source>
</evidence>
<dbReference type="InParanoid" id="D3B082"/>
<dbReference type="InterPro" id="IPR029063">
    <property type="entry name" value="SAM-dependent_MTases_sf"/>
</dbReference>
<name>D3B082_HETP5</name>
<keyword evidence="9" id="KW-1185">Reference proteome</keyword>
<keyword evidence="5" id="KW-0812">Transmembrane</keyword>
<dbReference type="SUPFAM" id="SSF46785">
    <property type="entry name" value="Winged helix' DNA-binding domain"/>
    <property type="match status" value="1"/>
</dbReference>
<evidence type="ECO:0000313" key="9">
    <source>
        <dbReference type="Proteomes" id="UP000001396"/>
    </source>
</evidence>
<organism evidence="8 9">
    <name type="scientific">Heterostelium pallidum (strain ATCC 26659 / Pp 5 / PN500)</name>
    <name type="common">Cellular slime mold</name>
    <name type="synonym">Polysphondylium pallidum</name>
    <dbReference type="NCBI Taxonomy" id="670386"/>
    <lineage>
        <taxon>Eukaryota</taxon>
        <taxon>Amoebozoa</taxon>
        <taxon>Evosea</taxon>
        <taxon>Eumycetozoa</taxon>
        <taxon>Dictyostelia</taxon>
        <taxon>Acytosteliales</taxon>
        <taxon>Acytosteliaceae</taxon>
        <taxon>Heterostelium</taxon>
    </lineage>
</organism>
<comment type="caution">
    <text evidence="8">The sequence shown here is derived from an EMBL/GenBank/DDBJ whole genome shotgun (WGS) entry which is preliminary data.</text>
</comment>
<keyword evidence="5" id="KW-0472">Membrane</keyword>
<dbReference type="GO" id="GO:0008171">
    <property type="term" value="F:O-methyltransferase activity"/>
    <property type="evidence" value="ECO:0007669"/>
    <property type="project" value="InterPro"/>
</dbReference>
<dbReference type="PANTHER" id="PTHR43712">
    <property type="entry name" value="PUTATIVE (AFU_ORTHOLOGUE AFUA_4G14580)-RELATED"/>
    <property type="match status" value="1"/>
</dbReference>
<evidence type="ECO:0000313" key="8">
    <source>
        <dbReference type="EMBL" id="EFA84706.1"/>
    </source>
</evidence>
<dbReference type="GeneID" id="31357227"/>
<dbReference type="EMBL" id="ADBJ01000008">
    <property type="protein sequence ID" value="EFA84706.1"/>
    <property type="molecule type" value="Genomic_DNA"/>
</dbReference>
<reference evidence="8 9" key="1">
    <citation type="journal article" date="2011" name="Genome Res.">
        <title>Phylogeny-wide analysis of social amoeba genomes highlights ancient origins for complex intercellular communication.</title>
        <authorList>
            <person name="Heidel A.J."/>
            <person name="Lawal H.M."/>
            <person name="Felder M."/>
            <person name="Schilde C."/>
            <person name="Helps N.R."/>
            <person name="Tunggal B."/>
            <person name="Rivero F."/>
            <person name="John U."/>
            <person name="Schleicher M."/>
            <person name="Eichinger L."/>
            <person name="Platzer M."/>
            <person name="Noegel A.A."/>
            <person name="Schaap P."/>
            <person name="Gloeckner G."/>
        </authorList>
    </citation>
    <scope>NUCLEOTIDE SEQUENCE [LARGE SCALE GENOMIC DNA]</scope>
    <source>
        <strain evidence="9">ATCC 26659 / Pp 5 / PN500</strain>
    </source>
</reference>
<protein>
    <recommendedName>
        <fullName evidence="10">O-methyltransferase domain-containing protein</fullName>
    </recommendedName>
</protein>
<evidence type="ECO:0000256" key="3">
    <source>
        <dbReference type="ARBA" id="ARBA00022691"/>
    </source>
</evidence>
<dbReference type="InterPro" id="IPR001077">
    <property type="entry name" value="COMT_C"/>
</dbReference>
<dbReference type="Gene3D" id="3.40.50.150">
    <property type="entry name" value="Vaccinia Virus protein VP39"/>
    <property type="match status" value="1"/>
</dbReference>
<evidence type="ECO:0008006" key="10">
    <source>
        <dbReference type="Google" id="ProtNLM"/>
    </source>
</evidence>
<keyword evidence="3" id="KW-0949">S-adenosyl-L-methionine</keyword>
<dbReference type="PROSITE" id="PS51683">
    <property type="entry name" value="SAM_OMT_II"/>
    <property type="match status" value="1"/>
</dbReference>
<gene>
    <name evidence="8" type="ORF">PPL_01698</name>
</gene>
<dbReference type="Pfam" id="PF00891">
    <property type="entry name" value="Methyltransf_2"/>
    <property type="match status" value="1"/>
</dbReference>
<feature type="domain" description="O-methyltransferase dimerisation" evidence="7">
    <location>
        <begin position="9"/>
        <end position="93"/>
    </location>
</feature>
<dbReference type="PIRSF" id="PIRSF005739">
    <property type="entry name" value="O-mtase"/>
    <property type="match status" value="1"/>
</dbReference>